<evidence type="ECO:0000313" key="2">
    <source>
        <dbReference type="Proteomes" id="UP001161247"/>
    </source>
</evidence>
<reference evidence="1" key="1">
    <citation type="submission" date="2023-03" db="EMBL/GenBank/DDBJ databases">
        <authorList>
            <person name="Julca I."/>
        </authorList>
    </citation>
    <scope>NUCLEOTIDE SEQUENCE</scope>
</reference>
<dbReference type="EMBL" id="OX459126">
    <property type="protein sequence ID" value="CAI9117592.1"/>
    <property type="molecule type" value="Genomic_DNA"/>
</dbReference>
<dbReference type="AlphaFoldDB" id="A0AAV1ECY4"/>
<proteinExistence type="predicted"/>
<accession>A0AAV1ECY4</accession>
<keyword evidence="2" id="KW-1185">Reference proteome</keyword>
<evidence type="ECO:0000313" key="1">
    <source>
        <dbReference type="EMBL" id="CAI9117592.1"/>
    </source>
</evidence>
<gene>
    <name evidence="1" type="ORF">OLC1_LOCUS23633</name>
</gene>
<organism evidence="1 2">
    <name type="scientific">Oldenlandia corymbosa var. corymbosa</name>
    <dbReference type="NCBI Taxonomy" id="529605"/>
    <lineage>
        <taxon>Eukaryota</taxon>
        <taxon>Viridiplantae</taxon>
        <taxon>Streptophyta</taxon>
        <taxon>Embryophyta</taxon>
        <taxon>Tracheophyta</taxon>
        <taxon>Spermatophyta</taxon>
        <taxon>Magnoliopsida</taxon>
        <taxon>eudicotyledons</taxon>
        <taxon>Gunneridae</taxon>
        <taxon>Pentapetalae</taxon>
        <taxon>asterids</taxon>
        <taxon>lamiids</taxon>
        <taxon>Gentianales</taxon>
        <taxon>Rubiaceae</taxon>
        <taxon>Rubioideae</taxon>
        <taxon>Spermacoceae</taxon>
        <taxon>Hedyotis-Oldenlandia complex</taxon>
        <taxon>Oldenlandia</taxon>
    </lineage>
</organism>
<protein>
    <submittedName>
        <fullName evidence="1">OLC1v1019002C1</fullName>
    </submittedName>
</protein>
<name>A0AAV1ECY4_OLDCO</name>
<dbReference type="Proteomes" id="UP001161247">
    <property type="component" value="Chromosome 9"/>
</dbReference>
<sequence length="87" mass="9022">MAVVETDKSTLVKCFDVLESLTEMETGSPQVQKIIEVENLTVADVELEVATLARVAQGGMIVVAQGGATQVDLGASIATATEATNVD</sequence>